<dbReference type="OrthoDB" id="197967at2759"/>
<dbReference type="STRING" id="947166.A0A1D1V650"/>
<protein>
    <recommendedName>
        <fullName evidence="4">FRA10AC1</fullName>
    </recommendedName>
</protein>
<dbReference type="InterPro" id="IPR019129">
    <property type="entry name" value="Folate-sensitive_fs_Fra10Ac1"/>
</dbReference>
<accession>A0A1D1V650</accession>
<dbReference type="Pfam" id="PF09725">
    <property type="entry name" value="Fra10Ac1"/>
    <property type="match status" value="1"/>
</dbReference>
<reference evidence="2 3" key="1">
    <citation type="journal article" date="2016" name="Nat. Commun.">
        <title>Extremotolerant tardigrade genome and improved radiotolerance of human cultured cells by tardigrade-unique protein.</title>
        <authorList>
            <person name="Hashimoto T."/>
            <person name="Horikawa D.D."/>
            <person name="Saito Y."/>
            <person name="Kuwahara H."/>
            <person name="Kozuka-Hata H."/>
            <person name="Shin-I T."/>
            <person name="Minakuchi Y."/>
            <person name="Ohishi K."/>
            <person name="Motoyama A."/>
            <person name="Aizu T."/>
            <person name="Enomoto A."/>
            <person name="Kondo K."/>
            <person name="Tanaka S."/>
            <person name="Hara Y."/>
            <person name="Koshikawa S."/>
            <person name="Sagara H."/>
            <person name="Miura T."/>
            <person name="Yokobori S."/>
            <person name="Miyagawa K."/>
            <person name="Suzuki Y."/>
            <person name="Kubo T."/>
            <person name="Oyama M."/>
            <person name="Kohara Y."/>
            <person name="Fujiyama A."/>
            <person name="Arakawa K."/>
            <person name="Katayama T."/>
            <person name="Toyoda A."/>
            <person name="Kunieda T."/>
        </authorList>
    </citation>
    <scope>NUCLEOTIDE SEQUENCE [LARGE SCALE GENOMIC DNA]</scope>
    <source>
        <strain evidence="2 3">YOKOZUNA-1</strain>
    </source>
</reference>
<dbReference type="PANTHER" id="PTHR11567">
    <property type="entry name" value="ACID PHOSPHATASE-RELATED"/>
    <property type="match status" value="1"/>
</dbReference>
<evidence type="ECO:0000256" key="1">
    <source>
        <dbReference type="SAM" id="MobiDB-lite"/>
    </source>
</evidence>
<gene>
    <name evidence="2" type="primary">RvY_05847-1</name>
    <name evidence="2" type="synonym">RvY_05847.1</name>
    <name evidence="2" type="ORF">RvY_05847</name>
</gene>
<sequence>MAEYSSEFEYDSEAETKRKRRHDLTQKTVPRPDPSQQTGNKRPRLSDPTDFREAIDRDRREIYGFHLSGLDAFTRHKKLVNEYLLTTTGSTKLLARDTSRDRTDLDVIRQNHRFVWEDEEDQTGTWEQQLAKKYYNKLFKEYCIADLGGYKQKKIGMRWRTEKEVIEGKGQFICGSKKCDKKDNLKSWEVNFGYMEKDIKKNALVKLRLCPECSGKLNYTGRHKESKRSLVVKLEPESSRASVSALTTSSREELNPDPSAAASAEEVREEEKVIWGKPAVPVVEERTRVKDFDDYFADMLL</sequence>
<evidence type="ECO:0008006" key="4">
    <source>
        <dbReference type="Google" id="ProtNLM"/>
    </source>
</evidence>
<evidence type="ECO:0000313" key="2">
    <source>
        <dbReference type="EMBL" id="GAU93998.1"/>
    </source>
</evidence>
<feature type="region of interest" description="Disordered" evidence="1">
    <location>
        <begin position="241"/>
        <end position="267"/>
    </location>
</feature>
<proteinExistence type="predicted"/>
<dbReference type="AlphaFoldDB" id="A0A1D1V650"/>
<organism evidence="2 3">
    <name type="scientific">Ramazzottius varieornatus</name>
    <name type="common">Water bear</name>
    <name type="synonym">Tardigrade</name>
    <dbReference type="NCBI Taxonomy" id="947166"/>
    <lineage>
        <taxon>Eukaryota</taxon>
        <taxon>Metazoa</taxon>
        <taxon>Ecdysozoa</taxon>
        <taxon>Tardigrada</taxon>
        <taxon>Eutardigrada</taxon>
        <taxon>Parachela</taxon>
        <taxon>Hypsibioidea</taxon>
        <taxon>Ramazzottiidae</taxon>
        <taxon>Ramazzottius</taxon>
    </lineage>
</organism>
<dbReference type="GO" id="GO:0016791">
    <property type="term" value="F:phosphatase activity"/>
    <property type="evidence" value="ECO:0007669"/>
    <property type="project" value="TreeGrafter"/>
</dbReference>
<name>A0A1D1V650_RAMVA</name>
<keyword evidence="3" id="KW-1185">Reference proteome</keyword>
<comment type="caution">
    <text evidence="2">The sequence shown here is derived from an EMBL/GenBank/DDBJ whole genome shotgun (WGS) entry which is preliminary data.</text>
</comment>
<dbReference type="Proteomes" id="UP000186922">
    <property type="component" value="Unassembled WGS sequence"/>
</dbReference>
<dbReference type="InterPro" id="IPR050645">
    <property type="entry name" value="Histidine_acid_phosphatase"/>
</dbReference>
<feature type="compositionally biased region" description="Basic and acidic residues" evidence="1">
    <location>
        <begin position="44"/>
        <end position="53"/>
    </location>
</feature>
<evidence type="ECO:0000313" key="3">
    <source>
        <dbReference type="Proteomes" id="UP000186922"/>
    </source>
</evidence>
<dbReference type="PANTHER" id="PTHR11567:SF25">
    <property type="entry name" value="PROTEIN FRA10AC1"/>
    <property type="match status" value="1"/>
</dbReference>
<dbReference type="EMBL" id="BDGG01000002">
    <property type="protein sequence ID" value="GAU93998.1"/>
    <property type="molecule type" value="Genomic_DNA"/>
</dbReference>
<feature type="region of interest" description="Disordered" evidence="1">
    <location>
        <begin position="1"/>
        <end position="53"/>
    </location>
</feature>
<feature type="compositionally biased region" description="Acidic residues" evidence="1">
    <location>
        <begin position="1"/>
        <end position="13"/>
    </location>
</feature>